<reference evidence="2 3" key="1">
    <citation type="journal article" date="2019" name="Int. J. Syst. Evol. Microbiol.">
        <title>The Global Catalogue of Microorganisms (GCM) 10K type strain sequencing project: providing services to taxonomists for standard genome sequencing and annotation.</title>
        <authorList>
            <consortium name="The Broad Institute Genomics Platform"/>
            <consortium name="The Broad Institute Genome Sequencing Center for Infectious Disease"/>
            <person name="Wu L."/>
            <person name="Ma J."/>
        </authorList>
    </citation>
    <scope>NUCLEOTIDE SEQUENCE [LARGE SCALE GENOMIC DNA]</scope>
    <source>
        <strain evidence="2 3">JCM 4565</strain>
    </source>
</reference>
<protein>
    <recommendedName>
        <fullName evidence="1">DUF397 domain-containing protein</fullName>
    </recommendedName>
</protein>
<organism evidence="2 3">
    <name type="scientific">Streptomyces blastmyceticus</name>
    <dbReference type="NCBI Taxonomy" id="68180"/>
    <lineage>
        <taxon>Bacteria</taxon>
        <taxon>Bacillati</taxon>
        <taxon>Actinomycetota</taxon>
        <taxon>Actinomycetes</taxon>
        <taxon>Kitasatosporales</taxon>
        <taxon>Streptomycetaceae</taxon>
        <taxon>Streptomyces</taxon>
    </lineage>
</organism>
<keyword evidence="3" id="KW-1185">Reference proteome</keyword>
<dbReference type="InterPro" id="IPR007278">
    <property type="entry name" value="DUF397"/>
</dbReference>
<comment type="caution">
    <text evidence="2">The sequence shown here is derived from an EMBL/GenBank/DDBJ whole genome shotgun (WGS) entry which is preliminary data.</text>
</comment>
<evidence type="ECO:0000259" key="1">
    <source>
        <dbReference type="Pfam" id="PF04149"/>
    </source>
</evidence>
<evidence type="ECO:0000313" key="2">
    <source>
        <dbReference type="EMBL" id="GAA0334055.1"/>
    </source>
</evidence>
<dbReference type="EMBL" id="BAAABW010000002">
    <property type="protein sequence ID" value="GAA0334055.1"/>
    <property type="molecule type" value="Genomic_DNA"/>
</dbReference>
<dbReference type="Pfam" id="PF04149">
    <property type="entry name" value="DUF397"/>
    <property type="match status" value="1"/>
</dbReference>
<name>A0ABN0WDU9_9ACTN</name>
<sequence>MIRASDLAATWQKSSYSTNGGNCVEIADNIPNAIPIRDSKNPDGPALLVTPAAWTSFLTGVKSTGLGAP</sequence>
<dbReference type="Proteomes" id="UP001500063">
    <property type="component" value="Unassembled WGS sequence"/>
</dbReference>
<dbReference type="RefSeq" id="WP_344115992.1">
    <property type="nucleotide sequence ID" value="NZ_BAAABW010000002.1"/>
</dbReference>
<accession>A0ABN0WDU9</accession>
<gene>
    <name evidence="2" type="ORF">GCM10010319_07550</name>
</gene>
<proteinExistence type="predicted"/>
<feature type="domain" description="DUF397" evidence="1">
    <location>
        <begin position="9"/>
        <end position="62"/>
    </location>
</feature>
<evidence type="ECO:0000313" key="3">
    <source>
        <dbReference type="Proteomes" id="UP001500063"/>
    </source>
</evidence>